<protein>
    <submittedName>
        <fullName evidence="3">8330_t:CDS:1</fullName>
    </submittedName>
</protein>
<dbReference type="OrthoDB" id="2433628at2759"/>
<keyword evidence="4" id="KW-1185">Reference proteome</keyword>
<feature type="compositionally biased region" description="Low complexity" evidence="1">
    <location>
        <begin position="212"/>
        <end position="234"/>
    </location>
</feature>
<reference evidence="3" key="1">
    <citation type="submission" date="2021-06" db="EMBL/GenBank/DDBJ databases">
        <authorList>
            <person name="Kallberg Y."/>
            <person name="Tangrot J."/>
            <person name="Rosling A."/>
        </authorList>
    </citation>
    <scope>NUCLEOTIDE SEQUENCE</scope>
    <source>
        <strain evidence="3">UK204</strain>
    </source>
</reference>
<evidence type="ECO:0000256" key="2">
    <source>
        <dbReference type="SAM" id="SignalP"/>
    </source>
</evidence>
<dbReference type="Proteomes" id="UP000789570">
    <property type="component" value="Unassembled WGS sequence"/>
</dbReference>
<feature type="chain" id="PRO_5040310377" evidence="2">
    <location>
        <begin position="21"/>
        <end position="357"/>
    </location>
</feature>
<evidence type="ECO:0000256" key="1">
    <source>
        <dbReference type="SAM" id="MobiDB-lite"/>
    </source>
</evidence>
<gene>
    <name evidence="3" type="ORF">FCALED_LOCUS4075</name>
</gene>
<feature type="compositionally biased region" description="Pro residues" evidence="1">
    <location>
        <begin position="237"/>
        <end position="247"/>
    </location>
</feature>
<dbReference type="AlphaFoldDB" id="A0A9N9F4H5"/>
<feature type="region of interest" description="Disordered" evidence="1">
    <location>
        <begin position="209"/>
        <end position="252"/>
    </location>
</feature>
<organism evidence="3 4">
    <name type="scientific">Funneliformis caledonium</name>
    <dbReference type="NCBI Taxonomy" id="1117310"/>
    <lineage>
        <taxon>Eukaryota</taxon>
        <taxon>Fungi</taxon>
        <taxon>Fungi incertae sedis</taxon>
        <taxon>Mucoromycota</taxon>
        <taxon>Glomeromycotina</taxon>
        <taxon>Glomeromycetes</taxon>
        <taxon>Glomerales</taxon>
        <taxon>Glomeraceae</taxon>
        <taxon>Funneliformis</taxon>
    </lineage>
</organism>
<evidence type="ECO:0000313" key="3">
    <source>
        <dbReference type="EMBL" id="CAG8508557.1"/>
    </source>
</evidence>
<feature type="signal peptide" evidence="2">
    <location>
        <begin position="1"/>
        <end position="20"/>
    </location>
</feature>
<dbReference type="EMBL" id="CAJVPQ010000764">
    <property type="protein sequence ID" value="CAG8508557.1"/>
    <property type="molecule type" value="Genomic_DNA"/>
</dbReference>
<sequence length="357" mass="38845">MKSLILLQLMMQFFLANIYGQKDPNCDSVNDPCVLANSILHPCNGKLITIPPEALSGAVQFQYKFSKDGPGTSITVEPFQDFANACADAGFAIELQQPKAPKPRKVDKYCGTVKDPCKLVNSTLSPCGGYFPSPTPEELNGGISSIYKLASSDISIFPCACNAELYSLFYRCTTCFMKPGNDITMETLDDYKATCIEAGLNFEVFSDEPQQIPKSTSSTSTSSTTTSISTPTKSPSEKPPTPTPPIVKDPSCNTDNDPCSAINNLLKPCNGILYPPSKLFKNILDPNLLPCMCTARFYNELAKCMTCFVPEYNITVVPVLEYGQICKTSSNDGSSLTLLKDSSLLLNLCITFMVNFV</sequence>
<comment type="caution">
    <text evidence="3">The sequence shown here is derived from an EMBL/GenBank/DDBJ whole genome shotgun (WGS) entry which is preliminary data.</text>
</comment>
<accession>A0A9N9F4H5</accession>
<evidence type="ECO:0000313" key="4">
    <source>
        <dbReference type="Proteomes" id="UP000789570"/>
    </source>
</evidence>
<proteinExistence type="predicted"/>
<name>A0A9N9F4H5_9GLOM</name>
<keyword evidence="2" id="KW-0732">Signal</keyword>